<gene>
    <name evidence="2" type="ORF">ACFFHU_30325</name>
</gene>
<evidence type="ECO:0008006" key="4">
    <source>
        <dbReference type="Google" id="ProtNLM"/>
    </source>
</evidence>
<protein>
    <recommendedName>
        <fullName evidence="4">BMP family ABC transporter substrate-binding protein</fullName>
    </recommendedName>
</protein>
<keyword evidence="3" id="KW-1185">Reference proteome</keyword>
<evidence type="ECO:0000313" key="2">
    <source>
        <dbReference type="EMBL" id="MFC0568421.1"/>
    </source>
</evidence>
<keyword evidence="1" id="KW-1133">Transmembrane helix</keyword>
<dbReference type="Proteomes" id="UP001589894">
    <property type="component" value="Unassembled WGS sequence"/>
</dbReference>
<feature type="transmembrane region" description="Helical" evidence="1">
    <location>
        <begin position="9"/>
        <end position="29"/>
    </location>
</feature>
<accession>A0ABV6P5Y3</accession>
<name>A0ABV6P5Y3_9ACTN</name>
<comment type="caution">
    <text evidence="2">The sequence shown here is derived from an EMBL/GenBank/DDBJ whole genome shotgun (WGS) entry which is preliminary data.</text>
</comment>
<dbReference type="Gene3D" id="3.40.50.2300">
    <property type="match status" value="1"/>
</dbReference>
<evidence type="ECO:0000313" key="3">
    <source>
        <dbReference type="Proteomes" id="UP001589894"/>
    </source>
</evidence>
<keyword evidence="1" id="KW-0472">Membrane</keyword>
<dbReference type="EMBL" id="JBHLUE010000034">
    <property type="protein sequence ID" value="MFC0568421.1"/>
    <property type="molecule type" value="Genomic_DNA"/>
</dbReference>
<evidence type="ECO:0000256" key="1">
    <source>
        <dbReference type="SAM" id="Phobius"/>
    </source>
</evidence>
<dbReference type="RefSeq" id="WP_377343918.1">
    <property type="nucleotide sequence ID" value="NZ_JBHLUE010000034.1"/>
</dbReference>
<sequence>MPALSRRQWILAGLAALVVLTGLVTWLVWPSGGEAPRERRYGSFTACLLTDDKGLAGEQARASWAGMQQASLATAAKVQYLSVAGAQTPSNAASYFNSLGVQRCGLIVAVGPGPVAATAAGHGQFPGVRYLIVGSSPDPALPAVPAAGPDAITAAVRDRMTEAVHNAPK</sequence>
<proteinExistence type="predicted"/>
<keyword evidence="1" id="KW-0812">Transmembrane</keyword>
<reference evidence="2 3" key="1">
    <citation type="submission" date="2024-09" db="EMBL/GenBank/DDBJ databases">
        <authorList>
            <person name="Sun Q."/>
            <person name="Mori K."/>
        </authorList>
    </citation>
    <scope>NUCLEOTIDE SEQUENCE [LARGE SCALE GENOMIC DNA]</scope>
    <source>
        <strain evidence="2 3">TBRC 2205</strain>
    </source>
</reference>
<organism evidence="2 3">
    <name type="scientific">Plantactinospora siamensis</name>
    <dbReference type="NCBI Taxonomy" id="555372"/>
    <lineage>
        <taxon>Bacteria</taxon>
        <taxon>Bacillati</taxon>
        <taxon>Actinomycetota</taxon>
        <taxon>Actinomycetes</taxon>
        <taxon>Micromonosporales</taxon>
        <taxon>Micromonosporaceae</taxon>
        <taxon>Plantactinospora</taxon>
    </lineage>
</organism>